<protein>
    <submittedName>
        <fullName evidence="1">Unannotated protein</fullName>
    </submittedName>
</protein>
<name>A0A6J6ZPS8_9ZZZZ</name>
<evidence type="ECO:0000313" key="1">
    <source>
        <dbReference type="EMBL" id="CAB4819347.1"/>
    </source>
</evidence>
<accession>A0A6J6ZPS8</accession>
<organism evidence="1">
    <name type="scientific">freshwater metagenome</name>
    <dbReference type="NCBI Taxonomy" id="449393"/>
    <lineage>
        <taxon>unclassified sequences</taxon>
        <taxon>metagenomes</taxon>
        <taxon>ecological metagenomes</taxon>
    </lineage>
</organism>
<gene>
    <name evidence="1" type="ORF">UFOPK3124_00954</name>
</gene>
<proteinExistence type="predicted"/>
<sequence>MKSRNVGSLHPAGGLLRAVCNRHARNREARAFHREAHLGPPAARAAVAVAFAKERHLERHGRGVGLRAGGDPRRGAGRQLVLQRLFPFGGVDLGPARGRKMEVRPLRLARAGTVGRRRQDALLVRTSKQRRFVAGAGCIDAMHVHGGLRPVGAVAVQHLRLAVAARAALDQAVVGIIKIDQPDRRNKARANQTALLPLAVRAEAHRVGADALVLDLPEVDVRRLVRGLGHEGHAAENQRSGKLDESFRDHEGHCLFRCCPAPRKFRRGAGRVAQTIFHMAIIPWSSCTTLWQCMG</sequence>
<dbReference type="EMBL" id="CAFAAY010000080">
    <property type="protein sequence ID" value="CAB4819347.1"/>
    <property type="molecule type" value="Genomic_DNA"/>
</dbReference>
<reference evidence="1" key="1">
    <citation type="submission" date="2020-05" db="EMBL/GenBank/DDBJ databases">
        <authorList>
            <person name="Chiriac C."/>
            <person name="Salcher M."/>
            <person name="Ghai R."/>
            <person name="Kavagutti S V."/>
        </authorList>
    </citation>
    <scope>NUCLEOTIDE SEQUENCE</scope>
</reference>
<dbReference type="AlphaFoldDB" id="A0A6J6ZPS8"/>